<organism evidence="1 2">
    <name type="scientific">Candidatus Rhabdochlamydia porcellionis</name>
    <dbReference type="NCBI Taxonomy" id="225148"/>
    <lineage>
        <taxon>Bacteria</taxon>
        <taxon>Pseudomonadati</taxon>
        <taxon>Chlamydiota</taxon>
        <taxon>Chlamydiia</taxon>
        <taxon>Parachlamydiales</taxon>
        <taxon>Candidatus Rhabdochlamydiaceae</taxon>
        <taxon>Candidatus Rhabdochlamydia</taxon>
    </lineage>
</organism>
<evidence type="ECO:0000313" key="2">
    <source>
        <dbReference type="Proteomes" id="UP000822862"/>
    </source>
</evidence>
<dbReference type="RefSeq" id="WP_194845165.1">
    <property type="nucleotide sequence ID" value="NZ_CP075585.1"/>
</dbReference>
<dbReference type="EMBL" id="CP075585">
    <property type="protein sequence ID" value="QZA59332.1"/>
    <property type="molecule type" value="Genomic_DNA"/>
</dbReference>
<keyword evidence="2" id="KW-1185">Reference proteome</keyword>
<proteinExistence type="predicted"/>
<name>A0ABX8Z5M4_9BACT</name>
<gene>
    <name evidence="1" type="ORF">RHAB15C_0001218</name>
</gene>
<evidence type="ECO:0000313" key="1">
    <source>
        <dbReference type="EMBL" id="QZA59332.1"/>
    </source>
</evidence>
<sequence length="111" mass="13080">MERQKILILITSLVASYFSLEAASQQETLLTRLDAKGQDIHIQELAKKQEAERQKQYQVEKVEQQRIATQEERKSDRLKKQEIQEQIKLVRNLETDEDDFMVDSTVSEEEN</sequence>
<accession>A0ABX8Z5M4</accession>
<reference evidence="1 2" key="1">
    <citation type="submission" date="2020-01" db="EMBL/GenBank/DDBJ databases">
        <authorList>
            <person name="Sixt B."/>
            <person name="Schulz F."/>
            <person name="Kostanjsek R."/>
            <person name="Koestlbacher S."/>
            <person name="Collingro A."/>
            <person name="Toenshoff E."/>
            <person name="Horn M."/>
        </authorList>
    </citation>
    <scope>NUCLEOTIDE SEQUENCE [LARGE SCALE GENOMIC DNA]</scope>
    <source>
        <strain evidence="1 2">15C</strain>
    </source>
</reference>
<reference evidence="1 2" key="2">
    <citation type="submission" date="2021-05" db="EMBL/GenBank/DDBJ databases">
        <title>Ecology and evolution of chlamydial symbionts of arthropods.</title>
        <authorList>
            <person name="Halter T."/>
            <person name="Sixt B.S."/>
            <person name="Toenshoff E.R."/>
            <person name="Koestlbacher S."/>
            <person name="Schulz F."/>
            <person name="Kostanjsek R."/>
            <person name="Collingro A."/>
            <person name="Hendrickx F."/>
            <person name="Horn M."/>
        </authorList>
    </citation>
    <scope>NUCLEOTIDE SEQUENCE [LARGE SCALE GENOMIC DNA]</scope>
    <source>
        <strain evidence="1 2">15C</strain>
    </source>
</reference>
<protein>
    <submittedName>
        <fullName evidence="1">Uncharacterized protein</fullName>
    </submittedName>
</protein>
<dbReference type="Proteomes" id="UP000822862">
    <property type="component" value="Chromosome"/>
</dbReference>